<evidence type="ECO:0000256" key="2">
    <source>
        <dbReference type="ARBA" id="ARBA00005814"/>
    </source>
</evidence>
<evidence type="ECO:0000256" key="1">
    <source>
        <dbReference type="ARBA" id="ARBA00004141"/>
    </source>
</evidence>
<dbReference type="Pfam" id="PF00005">
    <property type="entry name" value="ABC_tran"/>
    <property type="match status" value="1"/>
</dbReference>
<dbReference type="GO" id="GO:0140359">
    <property type="term" value="F:ABC-type transporter activity"/>
    <property type="evidence" value="ECO:0007669"/>
    <property type="project" value="InterPro"/>
</dbReference>
<keyword evidence="3" id="KW-0813">Transport</keyword>
<comment type="subcellular location">
    <subcellularLocation>
        <location evidence="1">Membrane</location>
        <topology evidence="1">Multi-pass membrane protein</topology>
    </subcellularLocation>
</comment>
<dbReference type="GO" id="GO:0005886">
    <property type="term" value="C:plasma membrane"/>
    <property type="evidence" value="ECO:0007669"/>
    <property type="project" value="TreeGrafter"/>
</dbReference>
<evidence type="ECO:0000256" key="3">
    <source>
        <dbReference type="ARBA" id="ARBA00022448"/>
    </source>
</evidence>
<dbReference type="AlphaFoldDB" id="A0A9P0AA62"/>
<feature type="transmembrane region" description="Helical" evidence="9">
    <location>
        <begin position="507"/>
        <end position="533"/>
    </location>
</feature>
<dbReference type="Proteomes" id="UP001152759">
    <property type="component" value="Chromosome 4"/>
</dbReference>
<dbReference type="PANTHER" id="PTHR48041">
    <property type="entry name" value="ABC TRANSPORTER G FAMILY MEMBER 28"/>
    <property type="match status" value="1"/>
</dbReference>
<dbReference type="InterPro" id="IPR003593">
    <property type="entry name" value="AAA+_ATPase"/>
</dbReference>
<dbReference type="Pfam" id="PF01061">
    <property type="entry name" value="ABC2_membrane"/>
    <property type="match status" value="1"/>
</dbReference>
<dbReference type="SUPFAM" id="SSF52540">
    <property type="entry name" value="P-loop containing nucleoside triphosphate hydrolases"/>
    <property type="match status" value="1"/>
</dbReference>
<keyword evidence="4 9" id="KW-0812">Transmembrane</keyword>
<feature type="domain" description="ABC transporter" evidence="10">
    <location>
        <begin position="62"/>
        <end position="301"/>
    </location>
</feature>
<dbReference type="PANTHER" id="PTHR48041:SF26">
    <property type="entry name" value="FI22810P1"/>
    <property type="match status" value="1"/>
</dbReference>
<organism evidence="11 12">
    <name type="scientific">Bemisia tabaci</name>
    <name type="common">Sweetpotato whitefly</name>
    <name type="synonym">Aleurodes tabaci</name>
    <dbReference type="NCBI Taxonomy" id="7038"/>
    <lineage>
        <taxon>Eukaryota</taxon>
        <taxon>Metazoa</taxon>
        <taxon>Ecdysozoa</taxon>
        <taxon>Arthropoda</taxon>
        <taxon>Hexapoda</taxon>
        <taxon>Insecta</taxon>
        <taxon>Pterygota</taxon>
        <taxon>Neoptera</taxon>
        <taxon>Paraneoptera</taxon>
        <taxon>Hemiptera</taxon>
        <taxon>Sternorrhyncha</taxon>
        <taxon>Aleyrodoidea</taxon>
        <taxon>Aleyrodidae</taxon>
        <taxon>Aleyrodinae</taxon>
        <taxon>Bemisia</taxon>
    </lineage>
</organism>
<evidence type="ECO:0000256" key="8">
    <source>
        <dbReference type="ARBA" id="ARBA00023136"/>
    </source>
</evidence>
<evidence type="ECO:0000256" key="5">
    <source>
        <dbReference type="ARBA" id="ARBA00022741"/>
    </source>
</evidence>
<dbReference type="InterPro" id="IPR043926">
    <property type="entry name" value="ABCG_dom"/>
</dbReference>
<evidence type="ECO:0000313" key="12">
    <source>
        <dbReference type="Proteomes" id="UP001152759"/>
    </source>
</evidence>
<keyword evidence="12" id="KW-1185">Reference proteome</keyword>
<keyword evidence="6" id="KW-0067">ATP-binding</keyword>
<dbReference type="FunFam" id="3.40.50.300:FF:001077">
    <property type="entry name" value="Uncharacterized protein, isoform A"/>
    <property type="match status" value="1"/>
</dbReference>
<evidence type="ECO:0000259" key="10">
    <source>
        <dbReference type="PROSITE" id="PS50893"/>
    </source>
</evidence>
<dbReference type="GO" id="GO:0005524">
    <property type="term" value="F:ATP binding"/>
    <property type="evidence" value="ECO:0007669"/>
    <property type="project" value="UniProtKB-KW"/>
</dbReference>
<feature type="transmembrane region" description="Helical" evidence="9">
    <location>
        <begin position="619"/>
        <end position="641"/>
    </location>
</feature>
<evidence type="ECO:0000256" key="7">
    <source>
        <dbReference type="ARBA" id="ARBA00022989"/>
    </source>
</evidence>
<protein>
    <recommendedName>
        <fullName evidence="10">ABC transporter domain-containing protein</fullName>
    </recommendedName>
</protein>
<comment type="similarity">
    <text evidence="2">Belongs to the ABC transporter superfamily. ABCG family. Eye pigment precursor importer (TC 3.A.1.204) subfamily.</text>
</comment>
<proteinExistence type="inferred from homology"/>
<dbReference type="InterPro" id="IPR027417">
    <property type="entry name" value="P-loop_NTPase"/>
</dbReference>
<evidence type="ECO:0000256" key="6">
    <source>
        <dbReference type="ARBA" id="ARBA00022840"/>
    </source>
</evidence>
<accession>A0A9P0AA62</accession>
<dbReference type="InterPro" id="IPR050352">
    <property type="entry name" value="ABCG_transporters"/>
</dbReference>
<dbReference type="EMBL" id="OU963865">
    <property type="protein sequence ID" value="CAH0388883.1"/>
    <property type="molecule type" value="Genomic_DNA"/>
</dbReference>
<dbReference type="SMART" id="SM00382">
    <property type="entry name" value="AAA"/>
    <property type="match status" value="1"/>
</dbReference>
<name>A0A9P0AA62_BEMTA</name>
<feature type="transmembrane region" description="Helical" evidence="9">
    <location>
        <begin position="397"/>
        <end position="417"/>
    </location>
</feature>
<gene>
    <name evidence="11" type="ORF">BEMITA_LOCUS7767</name>
</gene>
<dbReference type="Gene3D" id="3.40.50.300">
    <property type="entry name" value="P-loop containing nucleotide triphosphate hydrolases"/>
    <property type="match status" value="1"/>
</dbReference>
<sequence length="649" mass="72236">MSLAGAAVEDCRTQLNGRCDEVELRETGDKTPGVPGDGGGGIVTQHQESFVKSAPIASSVELRFDSLTYTVSAGFRKGTKDILKNICGIFPPSQLIAIMGPSGAGKSSLLDCLSGYRISGLKGRVIVNSRERDLDEFRRISCYIQQDDRLQPLLTVRENMDIAADFKLGNRLDRSKKDALIRDILSTLGLNEAANTRSSMLSGGQKKRLSIALELINNPSVMFLDEPTTGLDSSSCSQVVSLLRLLTRQGRTIICTIHQPSASLFAMFDQVYLLSRGCCLYQGSTANLIPYLSKLNFPCPKYHNPADYVIELACGEYGEDKIGMLIEGSENGRTLEWMENQNLIEPIESCTDDRRSGGGLLCCKRKRGMQDTSFCYQLGVLLRRGCIKIKRDSTLTYMRLIVNVIVALMLGSIYINAGDDGSKVLDNYNLLFSILIHHVFSSMMLNILTFPMEMSIFLKEHFNRWYSFKAYFLSVNIIDLPVASLGCIIFSAIMYFMTGQPLETRRFLMFTGASLLTVYIAQSIGFIVGSIFSVVNGTFVGPTFVVPAMMFSGFGVSVKDIPRHLRWGAEVSYLRYALEAYVAAIYGMNRENLDCPDFYCHYRKPKKLLTEISLSGDRFGFDITALVGTLLAMRFAAYMLLRLKLWALR</sequence>
<dbReference type="InterPro" id="IPR003439">
    <property type="entry name" value="ABC_transporter-like_ATP-bd"/>
</dbReference>
<feature type="transmembrane region" description="Helical" evidence="9">
    <location>
        <begin position="470"/>
        <end position="495"/>
    </location>
</feature>
<evidence type="ECO:0000256" key="4">
    <source>
        <dbReference type="ARBA" id="ARBA00022692"/>
    </source>
</evidence>
<feature type="transmembrane region" description="Helical" evidence="9">
    <location>
        <begin position="539"/>
        <end position="558"/>
    </location>
</feature>
<dbReference type="Pfam" id="PF19055">
    <property type="entry name" value="ABC2_membrane_7"/>
    <property type="match status" value="1"/>
</dbReference>
<evidence type="ECO:0000313" key="11">
    <source>
        <dbReference type="EMBL" id="CAH0388883.1"/>
    </source>
</evidence>
<keyword evidence="7 9" id="KW-1133">Transmembrane helix</keyword>
<dbReference type="InterPro" id="IPR017871">
    <property type="entry name" value="ABC_transporter-like_CS"/>
</dbReference>
<feature type="transmembrane region" description="Helical" evidence="9">
    <location>
        <begin position="429"/>
        <end position="450"/>
    </location>
</feature>
<dbReference type="InterPro" id="IPR013525">
    <property type="entry name" value="ABC2_TM"/>
</dbReference>
<dbReference type="PROSITE" id="PS00211">
    <property type="entry name" value="ABC_TRANSPORTER_1"/>
    <property type="match status" value="1"/>
</dbReference>
<reference evidence="11" key="1">
    <citation type="submission" date="2021-12" db="EMBL/GenBank/DDBJ databases">
        <authorList>
            <person name="King R."/>
        </authorList>
    </citation>
    <scope>NUCLEOTIDE SEQUENCE</scope>
</reference>
<dbReference type="PROSITE" id="PS50893">
    <property type="entry name" value="ABC_TRANSPORTER_2"/>
    <property type="match status" value="1"/>
</dbReference>
<dbReference type="GO" id="GO:0016887">
    <property type="term" value="F:ATP hydrolysis activity"/>
    <property type="evidence" value="ECO:0007669"/>
    <property type="project" value="InterPro"/>
</dbReference>
<evidence type="ECO:0000256" key="9">
    <source>
        <dbReference type="SAM" id="Phobius"/>
    </source>
</evidence>
<dbReference type="CDD" id="cd03213">
    <property type="entry name" value="ABCG_EPDR"/>
    <property type="match status" value="1"/>
</dbReference>
<keyword evidence="8 9" id="KW-0472">Membrane</keyword>
<keyword evidence="5" id="KW-0547">Nucleotide-binding</keyword>